<evidence type="ECO:0000313" key="8">
    <source>
        <dbReference type="Proteomes" id="UP001652625"/>
    </source>
</evidence>
<feature type="transmembrane region" description="Helical" evidence="6">
    <location>
        <begin position="193"/>
        <end position="214"/>
    </location>
</feature>
<feature type="transmembrane region" description="Helical" evidence="6">
    <location>
        <begin position="346"/>
        <end position="365"/>
    </location>
</feature>
<keyword evidence="2" id="KW-0813">Transport</keyword>
<evidence type="ECO:0000256" key="2">
    <source>
        <dbReference type="ARBA" id="ARBA00022448"/>
    </source>
</evidence>
<evidence type="ECO:0000256" key="1">
    <source>
        <dbReference type="ARBA" id="ARBA00004141"/>
    </source>
</evidence>
<evidence type="ECO:0000256" key="6">
    <source>
        <dbReference type="SAM" id="Phobius"/>
    </source>
</evidence>
<dbReference type="PROSITE" id="PS00216">
    <property type="entry name" value="SUGAR_TRANSPORT_1"/>
    <property type="match status" value="1"/>
</dbReference>
<proteinExistence type="predicted"/>
<reference evidence="9" key="1">
    <citation type="submission" date="2025-08" db="UniProtKB">
        <authorList>
            <consortium name="RefSeq"/>
        </authorList>
    </citation>
    <scope>IDENTIFICATION</scope>
</reference>
<keyword evidence="5 6" id="KW-0472">Membrane</keyword>
<dbReference type="Proteomes" id="UP001652625">
    <property type="component" value="Chromosome 03"/>
</dbReference>
<dbReference type="PROSITE" id="PS51257">
    <property type="entry name" value="PROKAR_LIPOPROTEIN"/>
    <property type="match status" value="1"/>
</dbReference>
<feature type="transmembrane region" description="Helical" evidence="6">
    <location>
        <begin position="226"/>
        <end position="244"/>
    </location>
</feature>
<evidence type="ECO:0000256" key="3">
    <source>
        <dbReference type="ARBA" id="ARBA00022692"/>
    </source>
</evidence>
<sequence length="372" mass="41570">MHKHVQKLGILGSLFSFLQFLSSPIVGACSDIFGRKKVLLLTMFGTTLSYIIWWKAVTFKLFILSRIIGGLAKGSVLLCTTMMSDITTKENRGKGMVFVGLSFSLAFISGPLIGAYFASQHRDKLAESFEKPAIVSIGFQLVSIFITVFFLKDTLLSKLSISDGLKKVIKLVNPFSLFNFSSSKECGSFLRQLAVVNFLYLLFFSGLEFTLTFVTHERFNFTSMQQGKLLFFSGVVMVIVQGGYVRRIKLNKEKNAIVQGIAIIIPSMLLISMTFSVTVMYFALFLYSFAAGTVVPLLTTLFTQYSSDNDNGENIGKFRSIGALSRAIAPFLTCFVYWRFGSTICYIIGAAMFFFPLYLIFKVEVCKVDKDQ</sequence>
<feature type="transmembrane region" description="Helical" evidence="6">
    <location>
        <begin position="96"/>
        <end position="118"/>
    </location>
</feature>
<dbReference type="RefSeq" id="XP_065649614.1">
    <property type="nucleotide sequence ID" value="XM_065793542.1"/>
</dbReference>
<comment type="subcellular location">
    <subcellularLocation>
        <location evidence="1">Membrane</location>
        <topology evidence="1">Multi-pass membrane protein</topology>
    </subcellularLocation>
</comment>
<evidence type="ECO:0000256" key="5">
    <source>
        <dbReference type="ARBA" id="ARBA00023136"/>
    </source>
</evidence>
<feature type="transmembrane region" description="Helical" evidence="6">
    <location>
        <begin position="133"/>
        <end position="151"/>
    </location>
</feature>
<evidence type="ECO:0000259" key="7">
    <source>
        <dbReference type="PROSITE" id="PS50850"/>
    </source>
</evidence>
<keyword evidence="8" id="KW-1185">Reference proteome</keyword>
<name>A0ABM4BKN7_HYDVU</name>
<accession>A0ABM4BKN7</accession>
<protein>
    <submittedName>
        <fullName evidence="9">Major facilitator superfamily domain-containing protein 10 isoform X3</fullName>
    </submittedName>
</protein>
<evidence type="ECO:0000256" key="4">
    <source>
        <dbReference type="ARBA" id="ARBA00022989"/>
    </source>
</evidence>
<dbReference type="InterPro" id="IPR020846">
    <property type="entry name" value="MFS_dom"/>
</dbReference>
<dbReference type="Pfam" id="PF07690">
    <property type="entry name" value="MFS_1"/>
    <property type="match status" value="1"/>
</dbReference>
<organism evidence="8 9">
    <name type="scientific">Hydra vulgaris</name>
    <name type="common">Hydra</name>
    <name type="synonym">Hydra attenuata</name>
    <dbReference type="NCBI Taxonomy" id="6087"/>
    <lineage>
        <taxon>Eukaryota</taxon>
        <taxon>Metazoa</taxon>
        <taxon>Cnidaria</taxon>
        <taxon>Hydrozoa</taxon>
        <taxon>Hydroidolina</taxon>
        <taxon>Anthoathecata</taxon>
        <taxon>Aplanulata</taxon>
        <taxon>Hydridae</taxon>
        <taxon>Hydra</taxon>
    </lineage>
</organism>
<dbReference type="PROSITE" id="PS50850">
    <property type="entry name" value="MFS"/>
    <property type="match status" value="1"/>
</dbReference>
<feature type="transmembrane region" description="Helical" evidence="6">
    <location>
        <begin position="281"/>
        <end position="302"/>
    </location>
</feature>
<dbReference type="PANTHER" id="PTHR23504">
    <property type="entry name" value="MAJOR FACILITATOR SUPERFAMILY DOMAIN-CONTAINING PROTEIN 10"/>
    <property type="match status" value="1"/>
</dbReference>
<dbReference type="Gene3D" id="1.20.1250.20">
    <property type="entry name" value="MFS general substrate transporter like domains"/>
    <property type="match status" value="1"/>
</dbReference>
<evidence type="ECO:0000313" key="9">
    <source>
        <dbReference type="RefSeq" id="XP_065649614.1"/>
    </source>
</evidence>
<feature type="transmembrane region" description="Helical" evidence="6">
    <location>
        <begin position="38"/>
        <end position="57"/>
    </location>
</feature>
<dbReference type="PRINTS" id="PR01035">
    <property type="entry name" value="TCRTETA"/>
</dbReference>
<dbReference type="GeneID" id="100200767"/>
<feature type="domain" description="Major facilitator superfamily (MFS) profile" evidence="7">
    <location>
        <begin position="1"/>
        <end position="367"/>
    </location>
</feature>
<dbReference type="PANTHER" id="PTHR23504:SF31">
    <property type="entry name" value="MAJOR FACILITATOR SUPERFAMILY DOMAIN-CONTAINING PROTEIN 10"/>
    <property type="match status" value="1"/>
</dbReference>
<feature type="transmembrane region" description="Helical" evidence="6">
    <location>
        <begin position="256"/>
        <end position="275"/>
    </location>
</feature>
<dbReference type="InterPro" id="IPR036259">
    <property type="entry name" value="MFS_trans_sf"/>
</dbReference>
<dbReference type="InterPro" id="IPR005829">
    <property type="entry name" value="Sugar_transporter_CS"/>
</dbReference>
<gene>
    <name evidence="9" type="primary">LOC100200767</name>
</gene>
<keyword evidence="3 6" id="KW-0812">Transmembrane</keyword>
<dbReference type="SUPFAM" id="SSF103473">
    <property type="entry name" value="MFS general substrate transporter"/>
    <property type="match status" value="1"/>
</dbReference>
<dbReference type="InterPro" id="IPR001958">
    <property type="entry name" value="Tet-R_TetA/multi-R_MdtG-like"/>
</dbReference>
<keyword evidence="4 6" id="KW-1133">Transmembrane helix</keyword>
<dbReference type="InterPro" id="IPR011701">
    <property type="entry name" value="MFS"/>
</dbReference>